<accession>A0A931D9A7</accession>
<evidence type="ECO:0000313" key="2">
    <source>
        <dbReference type="EMBL" id="MBG0838458.1"/>
    </source>
</evidence>
<name>A0A931D9A7_9PSED</name>
<dbReference type="Proteomes" id="UP000596932">
    <property type="component" value="Unassembled WGS sequence"/>
</dbReference>
<dbReference type="AlphaFoldDB" id="A0A931D9A7"/>
<protein>
    <submittedName>
        <fullName evidence="2">Uncharacterized protein</fullName>
    </submittedName>
</protein>
<feature type="region of interest" description="Disordered" evidence="1">
    <location>
        <begin position="1"/>
        <end position="21"/>
    </location>
</feature>
<dbReference type="EMBL" id="JACFYX010000055">
    <property type="protein sequence ID" value="MBG0838458.1"/>
    <property type="molecule type" value="Genomic_DNA"/>
</dbReference>
<proteinExistence type="predicted"/>
<comment type="caution">
    <text evidence="2">The sequence shown here is derived from an EMBL/GenBank/DDBJ whole genome shotgun (WGS) entry which is preliminary data.</text>
</comment>
<reference evidence="2" key="1">
    <citation type="submission" date="2020-07" db="EMBL/GenBank/DDBJ databases">
        <title>Pseudomonas chaetoceroseae sp. nov., a new member of the Pseudomonas oleovorans group isolated from a culture of Chaetoceros calcitrans.</title>
        <authorList>
            <person name="Girard L."/>
            <person name="Lood C."/>
            <person name="De Mot R."/>
            <person name="Baudart J."/>
        </authorList>
    </citation>
    <scope>NUCLEOTIDE SEQUENCE</scope>
    <source>
        <strain evidence="2">536</strain>
    </source>
</reference>
<evidence type="ECO:0000313" key="3">
    <source>
        <dbReference type="Proteomes" id="UP000596932"/>
    </source>
</evidence>
<keyword evidence="3" id="KW-1185">Reference proteome</keyword>
<organism evidence="2 3">
    <name type="scientific">Pseudomonas chaetocerotis</name>
    <dbReference type="NCBI Taxonomy" id="2758695"/>
    <lineage>
        <taxon>Bacteria</taxon>
        <taxon>Pseudomonadati</taxon>
        <taxon>Pseudomonadota</taxon>
        <taxon>Gammaproteobacteria</taxon>
        <taxon>Pseudomonadales</taxon>
        <taxon>Pseudomonadaceae</taxon>
        <taxon>Pseudomonas</taxon>
    </lineage>
</organism>
<sequence>MHRDQEAIRAAASLSMGKDGNEASAGCAVLTGAGSDVTMRTLAAGSGSEGL</sequence>
<evidence type="ECO:0000256" key="1">
    <source>
        <dbReference type="SAM" id="MobiDB-lite"/>
    </source>
</evidence>
<dbReference type="RefSeq" id="WP_196477223.1">
    <property type="nucleotide sequence ID" value="NZ_JACFYX020000005.1"/>
</dbReference>
<gene>
    <name evidence="2" type="ORF">H3221_25450</name>
</gene>